<dbReference type="InterPro" id="IPR001273">
    <property type="entry name" value="ArAA_hydroxylase"/>
</dbReference>
<evidence type="ECO:0000256" key="5">
    <source>
        <dbReference type="ARBA" id="ARBA00023004"/>
    </source>
</evidence>
<feature type="region of interest" description="Disordered" evidence="8">
    <location>
        <begin position="271"/>
        <end position="307"/>
    </location>
</feature>
<keyword evidence="3 7" id="KW-0479">Metal-binding</keyword>
<dbReference type="AlphaFoldDB" id="A0A6G1SNK0"/>
<comment type="similarity">
    <text evidence="2">Belongs to the biopterin-dependent aromatic amino acid hydroxylase family.</text>
</comment>
<evidence type="ECO:0000256" key="1">
    <source>
        <dbReference type="ARBA" id="ARBA00001954"/>
    </source>
</evidence>
<dbReference type="PRINTS" id="PR00372">
    <property type="entry name" value="FYWHYDRXLASE"/>
</dbReference>
<dbReference type="GO" id="GO:0005506">
    <property type="term" value="F:iron ion binding"/>
    <property type="evidence" value="ECO:0007669"/>
    <property type="project" value="InterPro"/>
</dbReference>
<keyword evidence="6 10" id="KW-0503">Monooxygenase</keyword>
<dbReference type="InterPro" id="IPR019774">
    <property type="entry name" value="Aromatic-AA_hydroxylase_C"/>
</dbReference>
<evidence type="ECO:0000256" key="7">
    <source>
        <dbReference type="PIRSR" id="PIRSR601273-2"/>
    </source>
</evidence>
<evidence type="ECO:0000259" key="9">
    <source>
        <dbReference type="PROSITE" id="PS51410"/>
    </source>
</evidence>
<reference evidence="10" key="1">
    <citation type="submission" date="2018-10" db="EMBL/GenBank/DDBJ databases">
        <title>Transcriptome assembly of Aceria tosichella (Wheat curl mite) Type 2.</title>
        <authorList>
            <person name="Scully E.D."/>
            <person name="Geib S.M."/>
            <person name="Palmer N.A."/>
            <person name="Gupta A.K."/>
            <person name="Sarath G."/>
            <person name="Tatineni S."/>
        </authorList>
    </citation>
    <scope>NUCLEOTIDE SEQUENCE</scope>
    <source>
        <strain evidence="10">LincolnNE</strain>
    </source>
</reference>
<dbReference type="GO" id="GO:0030424">
    <property type="term" value="C:axon"/>
    <property type="evidence" value="ECO:0007669"/>
    <property type="project" value="TreeGrafter"/>
</dbReference>
<dbReference type="GO" id="GO:0009072">
    <property type="term" value="P:aromatic amino acid metabolic process"/>
    <property type="evidence" value="ECO:0007669"/>
    <property type="project" value="InterPro"/>
</dbReference>
<feature type="region of interest" description="Disordered" evidence="8">
    <location>
        <begin position="108"/>
        <end position="196"/>
    </location>
</feature>
<dbReference type="Gene3D" id="1.10.800.10">
    <property type="entry name" value="Aromatic amino acid hydroxylase"/>
    <property type="match status" value="1"/>
</dbReference>
<evidence type="ECO:0000256" key="3">
    <source>
        <dbReference type="ARBA" id="ARBA00022723"/>
    </source>
</evidence>
<feature type="compositionally biased region" description="Low complexity" evidence="8">
    <location>
        <begin position="151"/>
        <end position="164"/>
    </location>
</feature>
<evidence type="ECO:0000256" key="4">
    <source>
        <dbReference type="ARBA" id="ARBA00023002"/>
    </source>
</evidence>
<feature type="domain" description="Biopterin-dependent aromatic amino acid hydroxylase family profile" evidence="9">
    <location>
        <begin position="363"/>
        <end position="711"/>
    </location>
</feature>
<dbReference type="GO" id="GO:0043204">
    <property type="term" value="C:perikaryon"/>
    <property type="evidence" value="ECO:0007669"/>
    <property type="project" value="TreeGrafter"/>
</dbReference>
<evidence type="ECO:0000313" key="10">
    <source>
        <dbReference type="EMBL" id="MDE52065.1"/>
    </source>
</evidence>
<dbReference type="Pfam" id="PF00351">
    <property type="entry name" value="Biopterin_H"/>
    <property type="match status" value="1"/>
</dbReference>
<evidence type="ECO:0000256" key="6">
    <source>
        <dbReference type="ARBA" id="ARBA00023033"/>
    </source>
</evidence>
<dbReference type="SUPFAM" id="SSF56534">
    <property type="entry name" value="Aromatic aminoacid monoxygenases, catalytic and oligomerization domains"/>
    <property type="match status" value="1"/>
</dbReference>
<feature type="compositionally biased region" description="Low complexity" evidence="8">
    <location>
        <begin position="26"/>
        <end position="37"/>
    </location>
</feature>
<organism evidence="10">
    <name type="scientific">Aceria tosichella</name>
    <name type="common">wheat curl mite</name>
    <dbReference type="NCBI Taxonomy" id="561515"/>
    <lineage>
        <taxon>Eukaryota</taxon>
        <taxon>Metazoa</taxon>
        <taxon>Ecdysozoa</taxon>
        <taxon>Arthropoda</taxon>
        <taxon>Chelicerata</taxon>
        <taxon>Arachnida</taxon>
        <taxon>Acari</taxon>
        <taxon>Acariformes</taxon>
        <taxon>Trombidiformes</taxon>
        <taxon>Prostigmata</taxon>
        <taxon>Eupodina</taxon>
        <taxon>Eriophyoidea</taxon>
        <taxon>Eriophyidae</taxon>
        <taxon>Eriophyinae</taxon>
        <taxon>Aceriini</taxon>
        <taxon>Aceria</taxon>
    </lineage>
</organism>
<gene>
    <name evidence="10" type="primary">ple_0</name>
    <name evidence="10" type="ORF">g.4134</name>
</gene>
<name>A0A6G1SNK0_9ACAR</name>
<keyword evidence="5 7" id="KW-0408">Iron</keyword>
<feature type="binding site" evidence="7">
    <location>
        <position position="542"/>
    </location>
    <ligand>
        <name>Fe cation</name>
        <dbReference type="ChEBI" id="CHEBI:24875"/>
    </ligand>
</feature>
<feature type="region of interest" description="Disordered" evidence="8">
    <location>
        <begin position="1"/>
        <end position="54"/>
    </location>
</feature>
<dbReference type="GO" id="GO:0004511">
    <property type="term" value="F:tyrosine 3-monooxygenase activity"/>
    <property type="evidence" value="ECO:0007669"/>
    <property type="project" value="TreeGrafter"/>
</dbReference>
<dbReference type="PROSITE" id="PS00367">
    <property type="entry name" value="BH4_AAA_HYDROXYL_1"/>
    <property type="match status" value="1"/>
</dbReference>
<dbReference type="GO" id="GO:0005737">
    <property type="term" value="C:cytoplasm"/>
    <property type="evidence" value="ECO:0007669"/>
    <property type="project" value="TreeGrafter"/>
</dbReference>
<evidence type="ECO:0000256" key="2">
    <source>
        <dbReference type="ARBA" id="ARBA00009712"/>
    </source>
</evidence>
<feature type="region of interest" description="Disordered" evidence="8">
    <location>
        <begin position="343"/>
        <end position="369"/>
    </location>
</feature>
<proteinExistence type="inferred from homology"/>
<dbReference type="InterPro" id="IPR036329">
    <property type="entry name" value="Aro-AA_hydroxylase_C_sf"/>
</dbReference>
<dbReference type="PANTHER" id="PTHR11473">
    <property type="entry name" value="AROMATIC AMINO ACID HYDROXYLASE"/>
    <property type="match status" value="1"/>
</dbReference>
<dbReference type="PANTHER" id="PTHR11473:SF15">
    <property type="entry name" value="TYROSINE 3-MONOOXYGENASE"/>
    <property type="match status" value="1"/>
</dbReference>
<sequence length="714" mass="79561">MTITSQQDLEQKSPWSGDYPPDSDANMISNINNTNNNGSVDYANGRPPAATKGASYHLGDSIGPASQQLLDSVREPMSKYLTLATSLTSQLGGGLKSRANYVVQPSAPNQNQAQSISPSSLPAAQEAQEEHKAALNGPAKGLDLRCEQETAETTTTTATTTTTTMGPAIISGQPDAQAQEADDELGPLSAPKPTPPLITTAVAAAATQSTKGRPLNRLAMNRAKFAIRSYTIAAAMPRRSRSLVDDARLDTQRNRQLLDEIRREQQAVRASMEVTDEELEEAQQQHHQRQLHYKPGLSPSGDGSVDQQDYKATAFGEAPSDTGIKGGRKVVVKQATIVVGAAASAAAGQGHGEGEVQLDEPEDEPDEAKEAERYLSDFPRHISDLDHCNHLLIKYEPELDPTHPGFHDLEYRQRRKEVAEVAFNYKYGERIPEIDYSDKERDTWRQIFVKLREAYKKYACEQHNLAISQLEAEQIYSADHIPQLQQVSEFLERRTGWRLRPVAGLLSARDFLASLAFRVFQTTQYIRHWGNPEHSVEPDCIHELMGHIPMLCDPEFAQFSQELGLASLGASDEQIEKFATLYWFTVEFGLCREEGQLKCYGAGLLSSYGEMEHALESGKPKLKEFIPEDTALETYDDSEYQVVYYVAKSFEDAKTKMRDYAAKHLCRKHELAYDPYTCTIKELSNYEQLEAYTNTIRSDLNRLSCALNRLKMAL</sequence>
<feature type="compositionally biased region" description="Polar residues" evidence="8">
    <location>
        <begin position="108"/>
        <end position="122"/>
    </location>
</feature>
<dbReference type="PROSITE" id="PS51410">
    <property type="entry name" value="BH4_AAA_HYDROXYL_2"/>
    <property type="match status" value="1"/>
</dbReference>
<dbReference type="EMBL" id="GGYP01007294">
    <property type="protein sequence ID" value="MDE52065.1"/>
    <property type="molecule type" value="Transcribed_RNA"/>
</dbReference>
<feature type="compositionally biased region" description="Acidic residues" evidence="8">
    <location>
        <begin position="356"/>
        <end position="367"/>
    </location>
</feature>
<dbReference type="InterPro" id="IPR018301">
    <property type="entry name" value="ArAA_hydroxylase_Fe/CU_BS"/>
</dbReference>
<dbReference type="InterPro" id="IPR036951">
    <property type="entry name" value="ArAA_hydroxylase_sf"/>
</dbReference>
<feature type="binding site" evidence="7">
    <location>
        <position position="547"/>
    </location>
    <ligand>
        <name>Fe cation</name>
        <dbReference type="ChEBI" id="CHEBI:24875"/>
    </ligand>
</feature>
<feature type="binding site" evidence="7">
    <location>
        <position position="587"/>
    </location>
    <ligand>
        <name>Fe cation</name>
        <dbReference type="ChEBI" id="CHEBI:24875"/>
    </ligand>
</feature>
<accession>A0A6G1SNK0</accession>
<comment type="cofactor">
    <cofactor evidence="1 7">
        <name>Fe(2+)</name>
        <dbReference type="ChEBI" id="CHEBI:29033"/>
    </cofactor>
</comment>
<keyword evidence="4" id="KW-0560">Oxidoreductase</keyword>
<protein>
    <submittedName>
        <fullName evidence="10">Tyrosine 3-monooxygenase</fullName>
    </submittedName>
</protein>
<evidence type="ECO:0000256" key="8">
    <source>
        <dbReference type="SAM" id="MobiDB-lite"/>
    </source>
</evidence>